<dbReference type="PANTHER" id="PTHR10819:SF3">
    <property type="entry name" value="PHOSPHOTRIESTERASE-RELATED PROTEIN"/>
    <property type="match status" value="1"/>
</dbReference>
<feature type="binding site" evidence="4">
    <location>
        <position position="37"/>
    </location>
    <ligand>
        <name>Zn(2+)</name>
        <dbReference type="ChEBI" id="CHEBI:29105"/>
        <label>1</label>
    </ligand>
</feature>
<dbReference type="GO" id="GO:0008270">
    <property type="term" value="F:zinc ion binding"/>
    <property type="evidence" value="ECO:0007669"/>
    <property type="project" value="InterPro"/>
</dbReference>
<evidence type="ECO:0000256" key="5">
    <source>
        <dbReference type="PROSITE-ProRule" id="PRU00679"/>
    </source>
</evidence>
<comment type="similarity">
    <text evidence="5">Belongs to the metallo-dependent hydrolases superfamily. Phosphotriesterase family.</text>
</comment>
<dbReference type="InterPro" id="IPR001559">
    <property type="entry name" value="Phosphotriesterase"/>
</dbReference>
<sequence>MKAVNMSTVTPAPLEHVPTVRGPVSADDLGLTLAHEHLFVLSAEFQSNYPDLWDPEEGVRAAVAQLGRAYEAGVRTIIDMTVLGQGRDLSLVKRVAERTEVNIVIATGVYSVDGLPLFARFRGPDGIAVSEEPLIDLLLRDVTEGVGGSGIRAGVVKFACERVPPDASAHRMAAAVAEVHRRTGVPVLVHSDPFDESGGNGIDLVRILEREGVAPNHVVVGHAGDSASLRYLRELADTGCMLGYDRYGMERLAPDEQRNATLAALVRAGHTRQILLSQDHAVHIDYFTVEQRRHLFPQWSYTHLLERALPRLRAEQDIDESAIDIMLVDNPRRLLTRQGAPAPARTGEMADVRRA</sequence>
<dbReference type="GO" id="GO:0016788">
    <property type="term" value="F:hydrolase activity, acting on ester bonds"/>
    <property type="evidence" value="ECO:0007669"/>
    <property type="project" value="InterPro"/>
</dbReference>
<organism evidence="6 7">
    <name type="scientific">Sphaerisporangium melleum</name>
    <dbReference type="NCBI Taxonomy" id="321316"/>
    <lineage>
        <taxon>Bacteria</taxon>
        <taxon>Bacillati</taxon>
        <taxon>Actinomycetota</taxon>
        <taxon>Actinomycetes</taxon>
        <taxon>Streptosporangiales</taxon>
        <taxon>Streptosporangiaceae</taxon>
        <taxon>Sphaerisporangium</taxon>
    </lineage>
</organism>
<feature type="binding site" evidence="4">
    <location>
        <position position="279"/>
    </location>
    <ligand>
        <name>Zn(2+)</name>
        <dbReference type="ChEBI" id="CHEBI:29105"/>
        <label>1</label>
    </ligand>
</feature>
<reference evidence="6" key="1">
    <citation type="journal article" date="2014" name="Int. J. Syst. Evol. Microbiol.">
        <title>Complete genome sequence of Corynebacterium casei LMG S-19264T (=DSM 44701T), isolated from a smear-ripened cheese.</title>
        <authorList>
            <consortium name="US DOE Joint Genome Institute (JGI-PGF)"/>
            <person name="Walter F."/>
            <person name="Albersmeier A."/>
            <person name="Kalinowski J."/>
            <person name="Ruckert C."/>
        </authorList>
    </citation>
    <scope>NUCLEOTIDE SEQUENCE</scope>
    <source>
        <strain evidence="6">JCM 13064</strain>
    </source>
</reference>
<dbReference type="EMBL" id="BMNT01000016">
    <property type="protein sequence ID" value="GGK87777.1"/>
    <property type="molecule type" value="Genomic_DNA"/>
</dbReference>
<protein>
    <submittedName>
        <fullName evidence="6">Phosphotriesterase</fullName>
    </submittedName>
</protein>
<dbReference type="PROSITE" id="PS51347">
    <property type="entry name" value="PHOSPHOTRIESTERASE_2"/>
    <property type="match status" value="1"/>
</dbReference>
<dbReference type="PROSITE" id="PS01322">
    <property type="entry name" value="PHOSPHOTRIESTERASE_1"/>
    <property type="match status" value="1"/>
</dbReference>
<dbReference type="InterPro" id="IPR032466">
    <property type="entry name" value="Metal_Hydrolase"/>
</dbReference>
<dbReference type="AlphaFoldDB" id="A0A917R3F2"/>
<dbReference type="PANTHER" id="PTHR10819">
    <property type="entry name" value="PHOSPHOTRIESTERASE-RELATED"/>
    <property type="match status" value="1"/>
</dbReference>
<keyword evidence="1 4" id="KW-0479">Metal-binding</keyword>
<dbReference type="Pfam" id="PF02126">
    <property type="entry name" value="PTE"/>
    <property type="match status" value="1"/>
</dbReference>
<evidence type="ECO:0000256" key="2">
    <source>
        <dbReference type="ARBA" id="ARBA00022801"/>
    </source>
</evidence>
<feature type="binding site" evidence="4">
    <location>
        <position position="35"/>
    </location>
    <ligand>
        <name>Zn(2+)</name>
        <dbReference type="ChEBI" id="CHEBI:29105"/>
        <label>1</label>
    </ligand>
</feature>
<evidence type="ECO:0000313" key="7">
    <source>
        <dbReference type="Proteomes" id="UP000645217"/>
    </source>
</evidence>
<feature type="binding site" description="via carbamate group" evidence="4">
    <location>
        <position position="157"/>
    </location>
    <ligand>
        <name>Zn(2+)</name>
        <dbReference type="ChEBI" id="CHEBI:29105"/>
        <label>1</label>
    </ligand>
</feature>
<reference evidence="6" key="2">
    <citation type="submission" date="2020-09" db="EMBL/GenBank/DDBJ databases">
        <authorList>
            <person name="Sun Q."/>
            <person name="Ohkuma M."/>
        </authorList>
    </citation>
    <scope>NUCLEOTIDE SEQUENCE</scope>
    <source>
        <strain evidence="6">JCM 13064</strain>
    </source>
</reference>
<keyword evidence="2" id="KW-0378">Hydrolase</keyword>
<dbReference type="Proteomes" id="UP000645217">
    <property type="component" value="Unassembled WGS sequence"/>
</dbReference>
<comment type="caution">
    <text evidence="6">The sequence shown here is derived from an EMBL/GenBank/DDBJ whole genome shotgun (WGS) entry which is preliminary data.</text>
</comment>
<dbReference type="SUPFAM" id="SSF51556">
    <property type="entry name" value="Metallo-dependent hydrolases"/>
    <property type="match status" value="1"/>
</dbReference>
<dbReference type="InterPro" id="IPR017947">
    <property type="entry name" value="AryldialkylPase_Zn-BS"/>
</dbReference>
<evidence type="ECO:0000256" key="3">
    <source>
        <dbReference type="PIRSR" id="PIRSR601559-50"/>
    </source>
</evidence>
<feature type="binding site" evidence="4">
    <location>
        <position position="222"/>
    </location>
    <ligand>
        <name>Zn(2+)</name>
        <dbReference type="ChEBI" id="CHEBI:29105"/>
        <label>2</label>
    </ligand>
</feature>
<feature type="binding site" description="via carbamate group" evidence="4">
    <location>
        <position position="157"/>
    </location>
    <ligand>
        <name>Zn(2+)</name>
        <dbReference type="ChEBI" id="CHEBI:29105"/>
        <label>2</label>
    </ligand>
</feature>
<evidence type="ECO:0000256" key="1">
    <source>
        <dbReference type="ARBA" id="ARBA00022723"/>
    </source>
</evidence>
<feature type="modified residue" description="N6-carboxylysine" evidence="3 5">
    <location>
        <position position="157"/>
    </location>
</feature>
<feature type="binding site" evidence="4">
    <location>
        <position position="190"/>
    </location>
    <ligand>
        <name>Zn(2+)</name>
        <dbReference type="ChEBI" id="CHEBI:29105"/>
        <label>2</label>
    </ligand>
</feature>
<evidence type="ECO:0000313" key="6">
    <source>
        <dbReference type="EMBL" id="GGK87777.1"/>
    </source>
</evidence>
<dbReference type="Gene3D" id="3.20.20.140">
    <property type="entry name" value="Metal-dependent hydrolases"/>
    <property type="match status" value="1"/>
</dbReference>
<name>A0A917R3F2_9ACTN</name>
<keyword evidence="7" id="KW-1185">Reference proteome</keyword>
<proteinExistence type="inferred from homology"/>
<accession>A0A917R3F2</accession>
<comment type="cofactor">
    <cofactor evidence="4">
        <name>a divalent metal cation</name>
        <dbReference type="ChEBI" id="CHEBI:60240"/>
    </cofactor>
    <text evidence="4">Binds 2 divalent metal cations per subunit.</text>
</comment>
<gene>
    <name evidence="6" type="ORF">GCM10007964_32870</name>
</gene>
<evidence type="ECO:0000256" key="4">
    <source>
        <dbReference type="PIRSR" id="PIRSR601559-51"/>
    </source>
</evidence>